<dbReference type="Pfam" id="PF03704">
    <property type="entry name" value="BTAD"/>
    <property type="match status" value="1"/>
</dbReference>
<dbReference type="InterPro" id="IPR005158">
    <property type="entry name" value="BTAD"/>
</dbReference>
<dbReference type="InterPro" id="IPR036388">
    <property type="entry name" value="WH-like_DNA-bd_sf"/>
</dbReference>
<protein>
    <submittedName>
        <fullName evidence="5">DUF6430 domain-containing protein</fullName>
    </submittedName>
</protein>
<dbReference type="Gene3D" id="1.25.40.10">
    <property type="entry name" value="Tetratricopeptide repeat domain"/>
    <property type="match status" value="1"/>
</dbReference>
<gene>
    <name evidence="5" type="ORF">L0F81_00465</name>
</gene>
<proteinExistence type="predicted"/>
<keyword evidence="2" id="KW-0805">Transcription regulation</keyword>
<dbReference type="Gene3D" id="1.10.10.10">
    <property type="entry name" value="Winged helix-like DNA-binding domain superfamily/Winged helix DNA-binding domain"/>
    <property type="match status" value="1"/>
</dbReference>
<sequence length="474" mass="52656">MTGRHAAEGARRVQTRPPHVRVSVLGPVRLDVNGAPVRLTPLTARLLVRLVAADGEAVTARRLYRDVWQHTVELPHQDLRNRNEVQKRILELRRAFDQAGPGHGTRIVRTGQLPTARGAESTYRLDLSDDELDSAEFTRLVGDALRAAPASAVRLLTDALRLWRGRPLTEALDEEFASAPVRRLNRLRETALRELIAGHTALGRYDLALPVAEQAARERPDDPEAAATLARLNARLRERHGDELLRHTLRGLRVDVVVLRGDLFDQEDANLVVGFSDTFDTSTDDVVISRESVQGQLVDRLFDGRHRLLDAALRRGLKDVIPLATESVRAKRRGRRTRYPIGTAVAVPVGKRRVFALAYSRLGNDLRARSAPADLRLSLERLWPSVALHGLFKPVAIPLIGAGLSRLVELDRTQLLLLIVETFTRSLGQDPAVCPELRVVIRADELERTDLSAVEAFLRRVDERGPALPPTGIG</sequence>
<evidence type="ECO:0000256" key="1">
    <source>
        <dbReference type="ARBA" id="ARBA00023012"/>
    </source>
</evidence>
<accession>A0ABS9J884</accession>
<keyword evidence="6" id="KW-1185">Reference proteome</keyword>
<evidence type="ECO:0000256" key="3">
    <source>
        <dbReference type="ARBA" id="ARBA00023163"/>
    </source>
</evidence>
<dbReference type="Proteomes" id="UP001299012">
    <property type="component" value="Unassembled WGS sequence"/>
</dbReference>
<dbReference type="SMART" id="SM01043">
    <property type="entry name" value="BTAD"/>
    <property type="match status" value="1"/>
</dbReference>
<dbReference type="InterPro" id="IPR045535">
    <property type="entry name" value="ThsA_Macro"/>
</dbReference>
<organism evidence="5 6">
    <name type="scientific">Streptomyces tricolor</name>
    <dbReference type="NCBI Taxonomy" id="68277"/>
    <lineage>
        <taxon>Bacteria</taxon>
        <taxon>Bacillati</taxon>
        <taxon>Actinomycetota</taxon>
        <taxon>Actinomycetes</taxon>
        <taxon>Kitasatosporales</taxon>
        <taxon>Streptomycetaceae</taxon>
        <taxon>Streptomyces</taxon>
        <taxon>Streptomyces violaceoruber group</taxon>
    </lineage>
</organism>
<dbReference type="EMBL" id="JAKKZF010000001">
    <property type="protein sequence ID" value="MCG0061772.1"/>
    <property type="molecule type" value="Genomic_DNA"/>
</dbReference>
<comment type="caution">
    <text evidence="5">The sequence shown here is derived from an EMBL/GenBank/DDBJ whole genome shotgun (WGS) entry which is preliminary data.</text>
</comment>
<name>A0ABS9J884_9ACTN</name>
<feature type="domain" description="Bacterial transcriptional activator" evidence="4">
    <location>
        <begin position="132"/>
        <end position="250"/>
    </location>
</feature>
<dbReference type="Pfam" id="PF20016">
    <property type="entry name" value="ThsA_Macro"/>
    <property type="match status" value="1"/>
</dbReference>
<reference evidence="5 6" key="1">
    <citation type="submission" date="2022-01" db="EMBL/GenBank/DDBJ databases">
        <title>Draft Genome Sequences of Seven Type Strains of the Genus Streptomyces.</title>
        <authorList>
            <person name="Aziz S."/>
            <person name="Coretto E."/>
            <person name="Chronakova A."/>
            <person name="Sproer C."/>
            <person name="Huber K."/>
            <person name="Nouioui I."/>
            <person name="Gross H."/>
        </authorList>
    </citation>
    <scope>NUCLEOTIDE SEQUENCE [LARGE SCALE GENOMIC DNA]</scope>
    <source>
        <strain evidence="5 6">DSM 41685</strain>
    </source>
</reference>
<dbReference type="SUPFAM" id="SSF46894">
    <property type="entry name" value="C-terminal effector domain of the bipartite response regulators"/>
    <property type="match status" value="1"/>
</dbReference>
<evidence type="ECO:0000313" key="6">
    <source>
        <dbReference type="Proteomes" id="UP001299012"/>
    </source>
</evidence>
<dbReference type="PANTHER" id="PTHR35807:SF1">
    <property type="entry name" value="TRANSCRIPTIONAL REGULATOR REDD"/>
    <property type="match status" value="1"/>
</dbReference>
<evidence type="ECO:0000256" key="2">
    <source>
        <dbReference type="ARBA" id="ARBA00023015"/>
    </source>
</evidence>
<evidence type="ECO:0000259" key="4">
    <source>
        <dbReference type="SMART" id="SM01043"/>
    </source>
</evidence>
<evidence type="ECO:0000313" key="5">
    <source>
        <dbReference type="EMBL" id="MCG0061772.1"/>
    </source>
</evidence>
<keyword evidence="1" id="KW-0902">Two-component regulatory system</keyword>
<dbReference type="InterPro" id="IPR011990">
    <property type="entry name" value="TPR-like_helical_dom_sf"/>
</dbReference>
<dbReference type="PANTHER" id="PTHR35807">
    <property type="entry name" value="TRANSCRIPTIONAL REGULATOR REDD-RELATED"/>
    <property type="match status" value="1"/>
</dbReference>
<dbReference type="InterPro" id="IPR016032">
    <property type="entry name" value="Sig_transdc_resp-reg_C-effctor"/>
</dbReference>
<dbReference type="RefSeq" id="WP_221334962.1">
    <property type="nucleotide sequence ID" value="NZ_CBDRBY010000044.1"/>
</dbReference>
<keyword evidence="3" id="KW-0804">Transcription</keyword>
<dbReference type="SUPFAM" id="SSF48452">
    <property type="entry name" value="TPR-like"/>
    <property type="match status" value="1"/>
</dbReference>
<dbReference type="InterPro" id="IPR051677">
    <property type="entry name" value="AfsR-DnrI-RedD_regulator"/>
</dbReference>